<sequence length="527" mass="59645">MYPKLDLSSDEEREESKYMMLMGLLDLAKCMLLEDDIEAAITVYNDRARPLLPDDFTPGNILNDIMTKLNEKNEYERMMEFFNGWLEKDKIVWISGFHETFQIASVQNGHREQVVETYESLIKLAFQTYNTDFGFRYELARYHVAVMGDLEKAKTLLEQVLEGNLKGEAVTEYTVLESWSLLAEILMENFRATFDANEKHGILQEMKELAFPTSYIRIEDFDPYVSNTAIPAALMVRKTGPQLDFQSILSKSFDACITALTDEEGWNDQTTIRFFGKVLACVPGLERDAQIALAAQFYYLNPEFKPQPSDSGSDTSEDHTETAEVDREVVNNVNGTSSTADVVSETEPDSADAGVPKQDHPTEDANLSEGNAVPDEGTSGEDGSHPDGDLNPGKFPKRTMDKGNATYDSKTDWSIFCNGCSETINDPHECVAYTCLICTDTDLCPDCYNKRIGWNNGEPVADWQTFCGKDHHYVRHPPEDWKAIIDGVIEVAEERVEFKDWLEQVKGKWKGAWEDFWKLEVGVVDVI</sequence>
<keyword evidence="1" id="KW-0479">Metal-binding</keyword>
<dbReference type="OrthoDB" id="448455at2759"/>
<evidence type="ECO:0000313" key="6">
    <source>
        <dbReference type="EMBL" id="KAF4304115.1"/>
    </source>
</evidence>
<keyword evidence="6" id="KW-0560">Oxidoreductase</keyword>
<keyword evidence="3" id="KW-0862">Zinc</keyword>
<keyword evidence="6" id="KW-0223">Dioxygenase</keyword>
<dbReference type="InterPro" id="IPR043145">
    <property type="entry name" value="Znf_ZZ_sf"/>
</dbReference>
<evidence type="ECO:0000313" key="7">
    <source>
        <dbReference type="Proteomes" id="UP000572817"/>
    </source>
</evidence>
<comment type="caution">
    <text evidence="6">The sequence shown here is derived from an EMBL/GenBank/DDBJ whole genome shotgun (WGS) entry which is preliminary data.</text>
</comment>
<gene>
    <name evidence="6" type="ORF">GTA08_BOTSDO07856</name>
</gene>
<evidence type="ECO:0000256" key="2">
    <source>
        <dbReference type="ARBA" id="ARBA00022771"/>
    </source>
</evidence>
<feature type="compositionally biased region" description="Polar residues" evidence="4">
    <location>
        <begin position="331"/>
        <end position="341"/>
    </location>
</feature>
<dbReference type="Gene3D" id="3.30.60.90">
    <property type="match status" value="1"/>
</dbReference>
<dbReference type="EMBL" id="WWBZ02000051">
    <property type="protein sequence ID" value="KAF4304115.1"/>
    <property type="molecule type" value="Genomic_DNA"/>
</dbReference>
<dbReference type="InterPro" id="IPR000433">
    <property type="entry name" value="Znf_ZZ"/>
</dbReference>
<dbReference type="Proteomes" id="UP000572817">
    <property type="component" value="Unassembled WGS sequence"/>
</dbReference>
<evidence type="ECO:0000256" key="1">
    <source>
        <dbReference type="ARBA" id="ARBA00022723"/>
    </source>
</evidence>
<name>A0A8H4IMA8_9PEZI</name>
<dbReference type="Pfam" id="PF00569">
    <property type="entry name" value="ZZ"/>
    <property type="match status" value="1"/>
</dbReference>
<feature type="domain" description="ZZ-type" evidence="5">
    <location>
        <begin position="417"/>
        <end position="451"/>
    </location>
</feature>
<dbReference type="SUPFAM" id="SSF57850">
    <property type="entry name" value="RING/U-box"/>
    <property type="match status" value="1"/>
</dbReference>
<dbReference type="GO" id="GO:0008270">
    <property type="term" value="F:zinc ion binding"/>
    <property type="evidence" value="ECO:0007669"/>
    <property type="project" value="UniProtKB-KW"/>
</dbReference>
<protein>
    <submittedName>
        <fullName evidence="6">Glyoxalase bleomycin resistance protein dioxygenase protein</fullName>
    </submittedName>
</protein>
<dbReference type="GO" id="GO:0051213">
    <property type="term" value="F:dioxygenase activity"/>
    <property type="evidence" value="ECO:0007669"/>
    <property type="project" value="UniProtKB-KW"/>
</dbReference>
<feature type="compositionally biased region" description="Basic and acidic residues" evidence="4">
    <location>
        <begin position="316"/>
        <end position="329"/>
    </location>
</feature>
<keyword evidence="7" id="KW-1185">Reference proteome</keyword>
<proteinExistence type="predicted"/>
<dbReference type="AlphaFoldDB" id="A0A8H4IMA8"/>
<evidence type="ECO:0000259" key="5">
    <source>
        <dbReference type="Pfam" id="PF00569"/>
    </source>
</evidence>
<feature type="region of interest" description="Disordered" evidence="4">
    <location>
        <begin position="305"/>
        <end position="403"/>
    </location>
</feature>
<evidence type="ECO:0000256" key="4">
    <source>
        <dbReference type="SAM" id="MobiDB-lite"/>
    </source>
</evidence>
<reference evidence="6" key="1">
    <citation type="submission" date="2020-04" db="EMBL/GenBank/DDBJ databases">
        <title>Genome Assembly and Annotation of Botryosphaeria dothidea sdau 11-99, a Latent Pathogen of Apple Fruit Ring Rot in China.</title>
        <authorList>
            <person name="Yu C."/>
            <person name="Diao Y."/>
            <person name="Lu Q."/>
            <person name="Zhao J."/>
            <person name="Cui S."/>
            <person name="Peng C."/>
            <person name="He B."/>
            <person name="Liu H."/>
        </authorList>
    </citation>
    <scope>NUCLEOTIDE SEQUENCE [LARGE SCALE GENOMIC DNA]</scope>
    <source>
        <strain evidence="6">Sdau11-99</strain>
    </source>
</reference>
<evidence type="ECO:0000256" key="3">
    <source>
        <dbReference type="ARBA" id="ARBA00022833"/>
    </source>
</evidence>
<accession>A0A8H4IMA8</accession>
<keyword evidence="2" id="KW-0863">Zinc-finger</keyword>
<organism evidence="6 7">
    <name type="scientific">Botryosphaeria dothidea</name>
    <dbReference type="NCBI Taxonomy" id="55169"/>
    <lineage>
        <taxon>Eukaryota</taxon>
        <taxon>Fungi</taxon>
        <taxon>Dikarya</taxon>
        <taxon>Ascomycota</taxon>
        <taxon>Pezizomycotina</taxon>
        <taxon>Dothideomycetes</taxon>
        <taxon>Dothideomycetes incertae sedis</taxon>
        <taxon>Botryosphaeriales</taxon>
        <taxon>Botryosphaeriaceae</taxon>
        <taxon>Botryosphaeria</taxon>
    </lineage>
</organism>